<dbReference type="EC" id="3.4.19.12" evidence="3"/>
<dbReference type="Proteomes" id="UP001177003">
    <property type="component" value="Chromosome 2"/>
</dbReference>
<gene>
    <name evidence="10" type="ORF">LSALG_LOCUS13084</name>
</gene>
<evidence type="ECO:0000256" key="3">
    <source>
        <dbReference type="ARBA" id="ARBA00012759"/>
    </source>
</evidence>
<dbReference type="Pfam" id="PF12436">
    <property type="entry name" value="USP7_ICP0_bdg"/>
    <property type="match status" value="1"/>
</dbReference>
<dbReference type="InterPro" id="IPR029346">
    <property type="entry name" value="USP_C"/>
</dbReference>
<feature type="domain" description="Ubiquitin carboxyl-terminal hydrolase C-terminal" evidence="9">
    <location>
        <begin position="243"/>
        <end position="357"/>
    </location>
</feature>
<comment type="catalytic activity">
    <reaction evidence="1">
        <text>Thiol-dependent hydrolysis of ester, thioester, amide, peptide and isopeptide bonds formed by the C-terminal Gly of ubiquitin (a 76-residue protein attached to proteins as an intracellular targeting signal).</text>
        <dbReference type="EC" id="3.4.19.12"/>
    </reaction>
</comment>
<evidence type="ECO:0000313" key="10">
    <source>
        <dbReference type="EMBL" id="CAI9272906.1"/>
    </source>
</evidence>
<protein>
    <recommendedName>
        <fullName evidence="3">ubiquitinyl hydrolase 1</fullName>
        <ecNumber evidence="3">3.4.19.12</ecNumber>
    </recommendedName>
</protein>
<dbReference type="GO" id="GO:0006508">
    <property type="term" value="P:proteolysis"/>
    <property type="evidence" value="ECO:0007669"/>
    <property type="project" value="UniProtKB-KW"/>
</dbReference>
<keyword evidence="6" id="KW-0378">Hydrolase</keyword>
<evidence type="ECO:0000256" key="1">
    <source>
        <dbReference type="ARBA" id="ARBA00000707"/>
    </source>
</evidence>
<evidence type="ECO:0000259" key="9">
    <source>
        <dbReference type="Pfam" id="PF14533"/>
    </source>
</evidence>
<dbReference type="AlphaFoldDB" id="A0AA36DUI6"/>
<evidence type="ECO:0000256" key="7">
    <source>
        <dbReference type="ARBA" id="ARBA00022807"/>
    </source>
</evidence>
<name>A0AA36DUI6_LACSI</name>
<dbReference type="InterPro" id="IPR024729">
    <property type="entry name" value="USP7_ICP0-binding_dom"/>
</dbReference>
<keyword evidence="5" id="KW-0833">Ubl conjugation pathway</keyword>
<comment type="similarity">
    <text evidence="2">Belongs to the peptidase C19 family.</text>
</comment>
<accession>A0AA36DUI6</accession>
<dbReference type="EMBL" id="OX465078">
    <property type="protein sequence ID" value="CAI9272906.1"/>
    <property type="molecule type" value="Genomic_DNA"/>
</dbReference>
<evidence type="ECO:0000256" key="2">
    <source>
        <dbReference type="ARBA" id="ARBA00009085"/>
    </source>
</evidence>
<dbReference type="Pfam" id="PF14533">
    <property type="entry name" value="USP7_C2"/>
    <property type="match status" value="1"/>
</dbReference>
<evidence type="ECO:0000259" key="8">
    <source>
        <dbReference type="Pfam" id="PF12436"/>
    </source>
</evidence>
<evidence type="ECO:0000256" key="4">
    <source>
        <dbReference type="ARBA" id="ARBA00022670"/>
    </source>
</evidence>
<feature type="domain" description="Ubiquitin carboxyl-terminal hydrolase 7 ICP0-binding" evidence="8">
    <location>
        <begin position="90"/>
        <end position="213"/>
    </location>
</feature>
<keyword evidence="7" id="KW-0788">Thiol protease</keyword>
<keyword evidence="11" id="KW-1185">Reference proteome</keyword>
<evidence type="ECO:0000256" key="5">
    <source>
        <dbReference type="ARBA" id="ARBA00022786"/>
    </source>
</evidence>
<organism evidence="10 11">
    <name type="scientific">Lactuca saligna</name>
    <name type="common">Willowleaf lettuce</name>
    <dbReference type="NCBI Taxonomy" id="75948"/>
    <lineage>
        <taxon>Eukaryota</taxon>
        <taxon>Viridiplantae</taxon>
        <taxon>Streptophyta</taxon>
        <taxon>Embryophyta</taxon>
        <taxon>Tracheophyta</taxon>
        <taxon>Spermatophyta</taxon>
        <taxon>Magnoliopsida</taxon>
        <taxon>eudicotyledons</taxon>
        <taxon>Gunneridae</taxon>
        <taxon>Pentapetalae</taxon>
        <taxon>asterids</taxon>
        <taxon>campanulids</taxon>
        <taxon>Asterales</taxon>
        <taxon>Asteraceae</taxon>
        <taxon>Cichorioideae</taxon>
        <taxon>Cichorieae</taxon>
        <taxon>Lactucinae</taxon>
        <taxon>Lactuca</taxon>
    </lineage>
</organism>
<dbReference type="Gene3D" id="3.10.20.90">
    <property type="entry name" value="Phosphatidylinositol 3-kinase Catalytic Subunit, Chain A, domain 1"/>
    <property type="match status" value="1"/>
</dbReference>
<dbReference type="GO" id="GO:0004843">
    <property type="term" value="F:cysteine-type deubiquitinase activity"/>
    <property type="evidence" value="ECO:0007669"/>
    <property type="project" value="UniProtKB-EC"/>
</dbReference>
<evidence type="ECO:0000256" key="6">
    <source>
        <dbReference type="ARBA" id="ARBA00022801"/>
    </source>
</evidence>
<keyword evidence="4" id="KW-0645">Protease</keyword>
<reference evidence="10" key="1">
    <citation type="submission" date="2023-04" db="EMBL/GenBank/DDBJ databases">
        <authorList>
            <person name="Vijverberg K."/>
            <person name="Xiong W."/>
            <person name="Schranz E."/>
        </authorList>
    </citation>
    <scope>NUCLEOTIDE SEQUENCE</scope>
</reference>
<evidence type="ECO:0000313" key="11">
    <source>
        <dbReference type="Proteomes" id="UP001177003"/>
    </source>
</evidence>
<proteinExistence type="inferred from homology"/>
<sequence>MADLDMGVGAGSSNMAKKQKIVEEADEKAHDTTIKVVEISAQFPFMKSIRTKSHVAYRRRLLENSVCLLSVNGSGQVTTPIMYYSFCSGYVGSLYVRSSQKPTEIVSKLNEKVGFSPDEEIELYEEIKFERHHELEFDPCVMCARLDIKTSFGCSQIKDGDIICFQKVFEAGDKDNKYPNIPSFLEHVYYSQVVHFRSKGKPEEDAFTLELFRPHNVNLNLPECDFPIEYPFEGNLVDMLGTSNEVNVSPPDAELRLLLLYRHRIYKVFRLWERIVFIDDTWVLRAEKIPEEEKDLKPGYRRIHVYHFIKQAQQKWGLQQVKNFGEPFFMIIHEDETLAAIKPRIQCKLVVPDDEFSNGSRRYFRDIPN</sequence>